<comment type="caution">
    <text evidence="1">The sequence shown here is derived from an EMBL/GenBank/DDBJ whole genome shotgun (WGS) entry which is preliminary data.</text>
</comment>
<reference evidence="1" key="2">
    <citation type="submission" date="2020-09" db="EMBL/GenBank/DDBJ databases">
        <authorList>
            <person name="Sun Q."/>
            <person name="Kim S."/>
        </authorList>
    </citation>
    <scope>NUCLEOTIDE SEQUENCE</scope>
    <source>
        <strain evidence="1">KCTC 12988</strain>
    </source>
</reference>
<evidence type="ECO:0000313" key="2">
    <source>
        <dbReference type="Proteomes" id="UP000644507"/>
    </source>
</evidence>
<accession>A0A918THX4</accession>
<keyword evidence="2" id="KW-1185">Reference proteome</keyword>
<gene>
    <name evidence="1" type="ORF">GCM10007100_10440</name>
</gene>
<dbReference type="EMBL" id="BMXI01000003">
    <property type="protein sequence ID" value="GHC46699.1"/>
    <property type="molecule type" value="Genomic_DNA"/>
</dbReference>
<proteinExistence type="predicted"/>
<organism evidence="1 2">
    <name type="scientific">Roseibacillus persicicus</name>
    <dbReference type="NCBI Taxonomy" id="454148"/>
    <lineage>
        <taxon>Bacteria</taxon>
        <taxon>Pseudomonadati</taxon>
        <taxon>Verrucomicrobiota</taxon>
        <taxon>Verrucomicrobiia</taxon>
        <taxon>Verrucomicrobiales</taxon>
        <taxon>Verrucomicrobiaceae</taxon>
        <taxon>Roseibacillus</taxon>
    </lineage>
</organism>
<dbReference type="AlphaFoldDB" id="A0A918THX4"/>
<evidence type="ECO:0000313" key="1">
    <source>
        <dbReference type="EMBL" id="GHC46699.1"/>
    </source>
</evidence>
<protein>
    <submittedName>
        <fullName evidence="1">Uncharacterized protein</fullName>
    </submittedName>
</protein>
<name>A0A918THX4_9BACT</name>
<reference evidence="1" key="1">
    <citation type="journal article" date="2014" name="Int. J. Syst. Evol. Microbiol.">
        <title>Complete genome sequence of Corynebacterium casei LMG S-19264T (=DSM 44701T), isolated from a smear-ripened cheese.</title>
        <authorList>
            <consortium name="US DOE Joint Genome Institute (JGI-PGF)"/>
            <person name="Walter F."/>
            <person name="Albersmeier A."/>
            <person name="Kalinowski J."/>
            <person name="Ruckert C."/>
        </authorList>
    </citation>
    <scope>NUCLEOTIDE SEQUENCE</scope>
    <source>
        <strain evidence="1">KCTC 12988</strain>
    </source>
</reference>
<sequence>MDMNGKRAALFLSLTATLYGGPYPPAAGQEGSGAIALGDERIVSWATMVESFHPDESVSEAWLDSEQALGPAEGNSFGVCSLGPGGTLTVSFGQVIPNRLGPELAVFENSFSDLFLELSFVEVSSDGVNFVRFPNRSLTPSAVGSFGAIDTTDITGFAGKYRQGFGTPFDFSDLPDSPLLDADGIRFVRLVDVVGGQSTDSSGAVVYDPYPTSGSAGFDCDGIALLAPVQVPIAESQWSQGEFRLSWASEAGKRYAIESTESLERESWTQLEILSAEGEELAFSFPTTGTAKQFFRVVSE</sequence>
<dbReference type="Proteomes" id="UP000644507">
    <property type="component" value="Unassembled WGS sequence"/>
</dbReference>